<dbReference type="AlphaFoldDB" id="A0A3B6JDA8"/>
<keyword evidence="4" id="KW-1185">Reference proteome</keyword>
<dbReference type="Proteomes" id="UP000019116">
    <property type="component" value="Chromosome 4D"/>
</dbReference>
<dbReference type="PANTHER" id="PTHR28242">
    <property type="entry name" value="PHOSPHORELAY INTERMEDIATE PROTEIN YPD1"/>
    <property type="match status" value="1"/>
</dbReference>
<gene>
    <name evidence="3" type="primary">LOC123099323</name>
</gene>
<keyword evidence="2" id="KW-0932">Cytokinin signaling pathway</keyword>
<dbReference type="Gramene" id="TraesCAD_scaffold_011584_01G000200.1">
    <property type="protein sequence ID" value="TraesCAD_scaffold_011584_01G000200.1"/>
    <property type="gene ID" value="TraesCAD_scaffold_011584_01G000200"/>
</dbReference>
<comment type="function">
    <text evidence="2">Functions as a two-component phosphorelay mediators between cytokinin sensor histidine kinases and response regulators (B-type ARRs). Plays an important role in propagating cytokinin signal transduction.</text>
</comment>
<dbReference type="Gramene" id="TraesLDM4D03G02417810.1">
    <property type="protein sequence ID" value="TraesLDM4D03G02417810.1"/>
    <property type="gene ID" value="TraesLDM4D03G02417810"/>
</dbReference>
<dbReference type="SUPFAM" id="SSF47226">
    <property type="entry name" value="Histidine-containing phosphotransfer domain, HPT domain"/>
    <property type="match status" value="1"/>
</dbReference>
<sequence length="142" mass="15800">MAAAALRVQLNAHMAGMYTEGVVDEDTFEALREDGSAVEVARLFINDAYEIVDDIDTLMEQPEVDFDEVEALTQQLMRCTSSVGAQQVNLACMHFSNFYAIKYKGGCLVSLALVRNEFFIVRHELEVMIKLEEQIAACGPNS</sequence>
<dbReference type="OrthoDB" id="591185at2759"/>
<evidence type="ECO:0000256" key="1">
    <source>
        <dbReference type="ARBA" id="ARBA00023012"/>
    </source>
</evidence>
<dbReference type="GO" id="GO:0005737">
    <property type="term" value="C:cytoplasm"/>
    <property type="evidence" value="ECO:0000318"/>
    <property type="project" value="GO_Central"/>
</dbReference>
<dbReference type="Gramene" id="TraesCS4D02G009400.1">
    <property type="protein sequence ID" value="TraesCS4D02G009400.1"/>
    <property type="gene ID" value="TraesCS4D02G009400"/>
</dbReference>
<dbReference type="GO" id="GO:0009927">
    <property type="term" value="F:histidine phosphotransfer kinase activity"/>
    <property type="evidence" value="ECO:0000318"/>
    <property type="project" value="GO_Central"/>
</dbReference>
<comment type="domain">
    <text evidence="2">Histidine-containing phosphotransfer domain (HPt) contains an active histidine that mediates the phosphotransfer.</text>
</comment>
<accession>A0A3B6JDA8</accession>
<dbReference type="Gramene" id="TraesCLE_scaffold_001765_01G000200.1">
    <property type="protein sequence ID" value="TraesCLE_scaffold_001765_01G000200.1"/>
    <property type="gene ID" value="TraesCLE_scaffold_001765_01G000200"/>
</dbReference>
<reference evidence="3" key="2">
    <citation type="submission" date="2018-10" db="UniProtKB">
        <authorList>
            <consortium name="EnsemblPlants"/>
        </authorList>
    </citation>
    <scope>IDENTIFICATION</scope>
</reference>
<dbReference type="Gramene" id="TraesCS4D03G0015900.1">
    <property type="protein sequence ID" value="TraesCS4D03G0015900.1.CDS"/>
    <property type="gene ID" value="TraesCS4D03G0015900"/>
</dbReference>
<dbReference type="Gene3D" id="1.20.120.160">
    <property type="entry name" value="HPT domain"/>
    <property type="match status" value="1"/>
</dbReference>
<dbReference type="Gramene" id="TraesNOR4D03G02433590.1">
    <property type="protein sequence ID" value="TraesNOR4D03G02433590.1"/>
    <property type="gene ID" value="TraesNOR4D03G02433590"/>
</dbReference>
<keyword evidence="1 2" id="KW-0902">Two-component regulatory system</keyword>
<dbReference type="SMR" id="A0A3B6JDA8"/>
<dbReference type="GO" id="GO:0005634">
    <property type="term" value="C:nucleus"/>
    <property type="evidence" value="ECO:0000318"/>
    <property type="project" value="GO_Central"/>
</dbReference>
<proteinExistence type="predicted"/>
<dbReference type="RefSeq" id="XP_044377434.1">
    <property type="nucleotide sequence ID" value="XM_044521499.1"/>
</dbReference>
<dbReference type="Gramene" id="TraesJUL4D03G02434750.1">
    <property type="protein sequence ID" value="TraesJUL4D03G02434750.1"/>
    <property type="gene ID" value="TraesJUL4D03G02434750"/>
</dbReference>
<dbReference type="GO" id="GO:0043424">
    <property type="term" value="F:protein histidine kinase binding"/>
    <property type="evidence" value="ECO:0000318"/>
    <property type="project" value="GO_Central"/>
</dbReference>
<evidence type="ECO:0000256" key="2">
    <source>
        <dbReference type="RuleBase" id="RU369004"/>
    </source>
</evidence>
<dbReference type="PANTHER" id="PTHR28242:SF66">
    <property type="entry name" value="HISTIDINE-CONTAINING PHOSPHOTRANSFER PROTEIN"/>
    <property type="match status" value="1"/>
</dbReference>
<dbReference type="GO" id="GO:0009736">
    <property type="term" value="P:cytokinin-activated signaling pathway"/>
    <property type="evidence" value="ECO:0000318"/>
    <property type="project" value="GO_Central"/>
</dbReference>
<reference evidence="3" key="1">
    <citation type="submission" date="2018-08" db="EMBL/GenBank/DDBJ databases">
        <authorList>
            <person name="Rossello M."/>
        </authorList>
    </citation>
    <scope>NUCLEOTIDE SEQUENCE [LARGE SCALE GENOMIC DNA]</scope>
    <source>
        <strain evidence="3">cv. Chinese Spring</strain>
    </source>
</reference>
<dbReference type="Gramene" id="TraesPARA_EIv1.0_1410230.1">
    <property type="protein sequence ID" value="TraesPARA_EIv1.0_1410230.1.CDS"/>
    <property type="gene ID" value="TraesPARA_EIv1.0_1410230"/>
</dbReference>
<dbReference type="STRING" id="4565.A0A3B6JDA8"/>
<dbReference type="EnsemblPlants" id="TraesCS4D02G009400.1">
    <property type="protein sequence ID" value="TraesCS4D02G009400.1"/>
    <property type="gene ID" value="TraesCS4D02G009400"/>
</dbReference>
<dbReference type="InterPro" id="IPR036641">
    <property type="entry name" value="HPT_dom_sf"/>
</dbReference>
<comment type="subcellular location">
    <subcellularLocation>
        <location evidence="2">Cytoplasm</location>
        <location evidence="2">Cytosol</location>
    </subcellularLocation>
    <subcellularLocation>
        <location evidence="2">Nucleus</location>
    </subcellularLocation>
</comment>
<organism evidence="3">
    <name type="scientific">Triticum aestivum</name>
    <name type="common">Wheat</name>
    <dbReference type="NCBI Taxonomy" id="4565"/>
    <lineage>
        <taxon>Eukaryota</taxon>
        <taxon>Viridiplantae</taxon>
        <taxon>Streptophyta</taxon>
        <taxon>Embryophyta</taxon>
        <taxon>Tracheophyta</taxon>
        <taxon>Spermatophyta</taxon>
        <taxon>Magnoliopsida</taxon>
        <taxon>Liliopsida</taxon>
        <taxon>Poales</taxon>
        <taxon>Poaceae</taxon>
        <taxon>BOP clade</taxon>
        <taxon>Pooideae</taxon>
        <taxon>Triticodae</taxon>
        <taxon>Triticeae</taxon>
        <taxon>Triticinae</taxon>
        <taxon>Triticum</taxon>
    </lineage>
</organism>
<dbReference type="Gramene" id="TraesARI4D03G02454150.1">
    <property type="protein sequence ID" value="TraesARI4D03G02454150.1"/>
    <property type="gene ID" value="TraesARI4D03G02454150"/>
</dbReference>
<dbReference type="GeneID" id="123099323"/>
<dbReference type="OMA" id="NAHMAGM"/>
<name>A0A3B6JDA8_WHEAT</name>
<evidence type="ECO:0000313" key="3">
    <source>
        <dbReference type="EnsemblPlants" id="TraesCS4D02G009400.1"/>
    </source>
</evidence>
<evidence type="ECO:0000313" key="4">
    <source>
        <dbReference type="Proteomes" id="UP000019116"/>
    </source>
</evidence>
<dbReference type="GO" id="GO:0005829">
    <property type="term" value="C:cytosol"/>
    <property type="evidence" value="ECO:0007669"/>
    <property type="project" value="UniProtKB-SubCell"/>
</dbReference>
<protein>
    <recommendedName>
        <fullName evidence="2">Histidine-containing phosphotransfer protein</fullName>
    </recommendedName>
</protein>
<dbReference type="GO" id="GO:0000160">
    <property type="term" value="P:phosphorelay signal transduction system"/>
    <property type="evidence" value="ECO:0000318"/>
    <property type="project" value="GO_Central"/>
</dbReference>
<dbReference type="Gramene" id="TraesSYM4D03G02442640.1">
    <property type="protein sequence ID" value="TraesSYM4D03G02442640.1"/>
    <property type="gene ID" value="TraesSYM4D03G02442640"/>
</dbReference>
<dbReference type="InterPro" id="IPR045871">
    <property type="entry name" value="AHP1-5/YPD1"/>
</dbReference>
<dbReference type="Gramene" id="TraesROB_scaffold_010845_01G000700.1">
    <property type="protein sequence ID" value="TraesROB_scaffold_010845_01G000700.1"/>
    <property type="gene ID" value="TraesROB_scaffold_010845_01G000700"/>
</dbReference>